<accession>A0A1Q2KYU8</accession>
<dbReference type="PANTHER" id="PTHR34857:SF2">
    <property type="entry name" value="SLL0384 PROTEIN"/>
    <property type="match status" value="1"/>
</dbReference>
<gene>
    <name evidence="7" type="ORF">B0X71_09690</name>
</gene>
<dbReference type="KEGG" id="pmar:B0X71_09690"/>
<keyword evidence="2" id="KW-1003">Cell membrane</keyword>
<dbReference type="Pfam" id="PF02361">
    <property type="entry name" value="CbiQ"/>
    <property type="match status" value="1"/>
</dbReference>
<keyword evidence="4 6" id="KW-1133">Transmembrane helix</keyword>
<protein>
    <submittedName>
        <fullName evidence="7">Cobalt transporter</fullName>
    </submittedName>
</protein>
<organism evidence="7 8">
    <name type="scientific">Planococcus lenghuensis</name>
    <dbReference type="NCBI Taxonomy" id="2213202"/>
    <lineage>
        <taxon>Bacteria</taxon>
        <taxon>Bacillati</taxon>
        <taxon>Bacillota</taxon>
        <taxon>Bacilli</taxon>
        <taxon>Bacillales</taxon>
        <taxon>Caryophanaceae</taxon>
        <taxon>Planococcus</taxon>
    </lineage>
</organism>
<keyword evidence="8" id="KW-1185">Reference proteome</keyword>
<dbReference type="GO" id="GO:0005886">
    <property type="term" value="C:plasma membrane"/>
    <property type="evidence" value="ECO:0007669"/>
    <property type="project" value="UniProtKB-ARBA"/>
</dbReference>
<name>A0A1Q2KYU8_9BACL</name>
<dbReference type="CDD" id="cd16914">
    <property type="entry name" value="EcfT"/>
    <property type="match status" value="1"/>
</dbReference>
<dbReference type="InterPro" id="IPR051611">
    <property type="entry name" value="ECF_transporter_component"/>
</dbReference>
<sequence length="264" mass="29740">MLIIWYHRKERLGVQRILHDMNPAVKLAIVTGSVLVLALFFNPWTPLFFFIGIVVIQAFFSRIAWKRYVLFMLPFVITAAGYLWTTVVFAADTEGPVIWSWAGIDVTAEQWSRALSLAFRVLAFSSVSLLFAFTTDPVKFALSLMQQLKLSPKLAYSMLVGYQFLPVLREEFIQIRQAQRLRGIGTETGLLHRVRNIRRVLMPMLAGAVRKAERTAFAMEARGFTGEPRTVFFEPVPLTRTDAAMGMVFTGLLLASCIGGVNLS</sequence>
<evidence type="ECO:0000313" key="7">
    <source>
        <dbReference type="EMBL" id="AQQ53323.1"/>
    </source>
</evidence>
<feature type="transmembrane region" description="Helical" evidence="6">
    <location>
        <begin position="72"/>
        <end position="91"/>
    </location>
</feature>
<dbReference type="RefSeq" id="WP_232336681.1">
    <property type="nucleotide sequence ID" value="NZ_CP019640.1"/>
</dbReference>
<reference evidence="7 8" key="1">
    <citation type="submission" date="2017-02" db="EMBL/GenBank/DDBJ databases">
        <title>The complete genomic sequence of a novel cold adapted crude oil-degrading bacterium Planococcus qaidamina Y42.</title>
        <authorList>
            <person name="Yang R."/>
        </authorList>
    </citation>
    <scope>NUCLEOTIDE SEQUENCE [LARGE SCALE GENOMIC DNA]</scope>
    <source>
        <strain evidence="7 8">Y42</strain>
    </source>
</reference>
<dbReference type="InterPro" id="IPR003339">
    <property type="entry name" value="ABC/ECF_trnsptr_transmembrane"/>
</dbReference>
<dbReference type="PANTHER" id="PTHR34857">
    <property type="entry name" value="SLL0384 PROTEIN"/>
    <property type="match status" value="1"/>
</dbReference>
<evidence type="ECO:0000256" key="5">
    <source>
        <dbReference type="ARBA" id="ARBA00023136"/>
    </source>
</evidence>
<evidence type="ECO:0000256" key="1">
    <source>
        <dbReference type="ARBA" id="ARBA00004141"/>
    </source>
</evidence>
<evidence type="ECO:0000256" key="2">
    <source>
        <dbReference type="ARBA" id="ARBA00022475"/>
    </source>
</evidence>
<evidence type="ECO:0000256" key="4">
    <source>
        <dbReference type="ARBA" id="ARBA00022989"/>
    </source>
</evidence>
<evidence type="ECO:0000256" key="6">
    <source>
        <dbReference type="SAM" id="Phobius"/>
    </source>
</evidence>
<evidence type="ECO:0000313" key="8">
    <source>
        <dbReference type="Proteomes" id="UP000188184"/>
    </source>
</evidence>
<keyword evidence="5 6" id="KW-0472">Membrane</keyword>
<feature type="transmembrane region" description="Helical" evidence="6">
    <location>
        <begin position="111"/>
        <end position="133"/>
    </location>
</feature>
<comment type="subcellular location">
    <subcellularLocation>
        <location evidence="1">Membrane</location>
        <topology evidence="1">Multi-pass membrane protein</topology>
    </subcellularLocation>
</comment>
<evidence type="ECO:0000256" key="3">
    <source>
        <dbReference type="ARBA" id="ARBA00022692"/>
    </source>
</evidence>
<dbReference type="AlphaFoldDB" id="A0A1Q2KYU8"/>
<proteinExistence type="predicted"/>
<keyword evidence="3 6" id="KW-0812">Transmembrane</keyword>
<dbReference type="Proteomes" id="UP000188184">
    <property type="component" value="Chromosome"/>
</dbReference>
<dbReference type="EMBL" id="CP019640">
    <property type="protein sequence ID" value="AQQ53323.1"/>
    <property type="molecule type" value="Genomic_DNA"/>
</dbReference>